<name>A0A364Y480_9BACT</name>
<evidence type="ECO:0000256" key="1">
    <source>
        <dbReference type="ARBA" id="ARBA00004442"/>
    </source>
</evidence>
<evidence type="ECO:0000313" key="8">
    <source>
        <dbReference type="Proteomes" id="UP000251889"/>
    </source>
</evidence>
<protein>
    <submittedName>
        <fullName evidence="7">RagB/SusD family nutrient uptake outer membrane protein</fullName>
    </submittedName>
</protein>
<accession>A0A364Y480</accession>
<organism evidence="7 8">
    <name type="scientific">Pseudochryseolinea flava</name>
    <dbReference type="NCBI Taxonomy" id="2059302"/>
    <lineage>
        <taxon>Bacteria</taxon>
        <taxon>Pseudomonadati</taxon>
        <taxon>Bacteroidota</taxon>
        <taxon>Cytophagia</taxon>
        <taxon>Cytophagales</taxon>
        <taxon>Fulvivirgaceae</taxon>
        <taxon>Pseudochryseolinea</taxon>
    </lineage>
</organism>
<proteinExistence type="inferred from homology"/>
<evidence type="ECO:0000256" key="2">
    <source>
        <dbReference type="ARBA" id="ARBA00006275"/>
    </source>
</evidence>
<keyword evidence="5" id="KW-0998">Cell outer membrane</keyword>
<sequence length="520" mass="57992">MRKFAKYISCLGAAGLIILSGCSLDEELRQQIGDDKASEFGSGGSTSSYQALLGAAYNDLQGFMSLDRAFALQNVASDELIVPTRATNWGDGGKWRALHAHRWNADHQYIKDTFYDLMAGVYDATQVLGIEEATTQAVAEAKFLRGFYLFHTIDLFGQFPIREPNSDPLALPEVYTGETAINFVIKDVEEALPNLPNGPTVGIANKDAAHMLLAKLYLNRGTFLDRANPTFPEADMDKVIEHTTAIMESGHYSLADKYFDAFRPDNGQISTEVIFSRENKRGIGQTVGAGVQSRWFATLHYSMNPGGWNGFATLGEFYDKFSNNDIRKSYEDPEVKALGGPKLGFLLGQQYNKDGVALKDASGNPVSFLKDVNLVERGTTLDFAGIRVVKYTPDYSNNGAYLYAPDNDYVLFRYGDVVLMRAEALLRNGESAQALTLVNELRAKRIEPDDAFGALTFENLLDERGRELYWEGWRRQDQIRFGTFLNERRTKPLSDPKYLVYPIPNAQITVNPNLTQNPGY</sequence>
<dbReference type="AlphaFoldDB" id="A0A364Y480"/>
<keyword evidence="3" id="KW-0732">Signal</keyword>
<dbReference type="Gene3D" id="1.25.40.390">
    <property type="match status" value="1"/>
</dbReference>
<gene>
    <name evidence="7" type="ORF">DQQ10_13610</name>
</gene>
<dbReference type="InterPro" id="IPR011990">
    <property type="entry name" value="TPR-like_helical_dom_sf"/>
</dbReference>
<evidence type="ECO:0000256" key="5">
    <source>
        <dbReference type="ARBA" id="ARBA00023237"/>
    </source>
</evidence>
<evidence type="ECO:0000256" key="3">
    <source>
        <dbReference type="ARBA" id="ARBA00022729"/>
    </source>
</evidence>
<comment type="similarity">
    <text evidence="2">Belongs to the SusD family.</text>
</comment>
<reference evidence="7 8" key="1">
    <citation type="submission" date="2018-06" db="EMBL/GenBank/DDBJ databases">
        <title>Chryseolinea flavus sp. nov., a member of the phylum Bacteroidetes isolated from soil.</title>
        <authorList>
            <person name="Li Y."/>
            <person name="Wang J."/>
        </authorList>
    </citation>
    <scope>NUCLEOTIDE SEQUENCE [LARGE SCALE GENOMIC DNA]</scope>
    <source>
        <strain evidence="7 8">SDU1-6</strain>
    </source>
</reference>
<dbReference type="Proteomes" id="UP000251889">
    <property type="component" value="Unassembled WGS sequence"/>
</dbReference>
<comment type="caution">
    <text evidence="7">The sequence shown here is derived from an EMBL/GenBank/DDBJ whole genome shotgun (WGS) entry which is preliminary data.</text>
</comment>
<dbReference type="GO" id="GO:0009279">
    <property type="term" value="C:cell outer membrane"/>
    <property type="evidence" value="ECO:0007669"/>
    <property type="project" value="UniProtKB-SubCell"/>
</dbReference>
<comment type="subcellular location">
    <subcellularLocation>
        <location evidence="1">Cell outer membrane</location>
    </subcellularLocation>
</comment>
<dbReference type="EMBL" id="QMFY01000006">
    <property type="protein sequence ID" value="RAW00625.1"/>
    <property type="molecule type" value="Genomic_DNA"/>
</dbReference>
<keyword evidence="8" id="KW-1185">Reference proteome</keyword>
<evidence type="ECO:0000313" key="7">
    <source>
        <dbReference type="EMBL" id="RAW00625.1"/>
    </source>
</evidence>
<evidence type="ECO:0000256" key="4">
    <source>
        <dbReference type="ARBA" id="ARBA00023136"/>
    </source>
</evidence>
<keyword evidence="4" id="KW-0472">Membrane</keyword>
<evidence type="ECO:0000259" key="6">
    <source>
        <dbReference type="Pfam" id="PF07980"/>
    </source>
</evidence>
<dbReference type="InterPro" id="IPR012944">
    <property type="entry name" value="SusD_RagB_dom"/>
</dbReference>
<dbReference type="Pfam" id="PF07980">
    <property type="entry name" value="SusD_RagB"/>
    <property type="match status" value="1"/>
</dbReference>
<dbReference type="OrthoDB" id="5694214at2"/>
<dbReference type="RefSeq" id="WP_112747425.1">
    <property type="nucleotide sequence ID" value="NZ_QMFY01000006.1"/>
</dbReference>
<dbReference type="SUPFAM" id="SSF48452">
    <property type="entry name" value="TPR-like"/>
    <property type="match status" value="1"/>
</dbReference>
<feature type="domain" description="RagB/SusD" evidence="6">
    <location>
        <begin position="272"/>
        <end position="520"/>
    </location>
</feature>
<dbReference type="PROSITE" id="PS51257">
    <property type="entry name" value="PROKAR_LIPOPROTEIN"/>
    <property type="match status" value="1"/>
</dbReference>